<name>A0A9W8PB86_9AGAR</name>
<dbReference type="InterPro" id="IPR036812">
    <property type="entry name" value="NAD(P)_OxRdtase_dom_sf"/>
</dbReference>
<dbReference type="SUPFAM" id="SSF51430">
    <property type="entry name" value="NAD(P)-linked oxidoreductase"/>
    <property type="match status" value="1"/>
</dbReference>
<evidence type="ECO:0000256" key="1">
    <source>
        <dbReference type="ARBA" id="ARBA00023002"/>
    </source>
</evidence>
<gene>
    <name evidence="3" type="ORF">DFH05DRAFT_1566268</name>
</gene>
<dbReference type="AlphaFoldDB" id="A0A9W8PB86"/>
<comment type="caution">
    <text evidence="3">The sequence shown here is derived from an EMBL/GenBank/DDBJ whole genome shotgun (WGS) entry which is preliminary data.</text>
</comment>
<organism evidence="3 4">
    <name type="scientific">Lentinula detonsa</name>
    <dbReference type="NCBI Taxonomy" id="2804962"/>
    <lineage>
        <taxon>Eukaryota</taxon>
        <taxon>Fungi</taxon>
        <taxon>Dikarya</taxon>
        <taxon>Basidiomycota</taxon>
        <taxon>Agaricomycotina</taxon>
        <taxon>Agaricomycetes</taxon>
        <taxon>Agaricomycetidae</taxon>
        <taxon>Agaricales</taxon>
        <taxon>Marasmiineae</taxon>
        <taxon>Omphalotaceae</taxon>
        <taxon>Lentinula</taxon>
    </lineage>
</organism>
<protein>
    <recommendedName>
        <fullName evidence="2">NADP-dependent oxidoreductase domain-containing protein</fullName>
    </recommendedName>
</protein>
<keyword evidence="1" id="KW-0560">Oxidoreductase</keyword>
<dbReference type="EMBL" id="JANVFU010000001">
    <property type="protein sequence ID" value="KAJ3750689.1"/>
    <property type="molecule type" value="Genomic_DNA"/>
</dbReference>
<evidence type="ECO:0000259" key="2">
    <source>
        <dbReference type="Pfam" id="PF00248"/>
    </source>
</evidence>
<feature type="non-terminal residue" evidence="3">
    <location>
        <position position="1"/>
    </location>
</feature>
<reference evidence="3 4" key="1">
    <citation type="journal article" date="2023" name="Proc. Natl. Acad. Sci. U.S.A.">
        <title>A global phylogenomic analysis of the shiitake genus Lentinula.</title>
        <authorList>
            <person name="Sierra-Patev S."/>
            <person name="Min B."/>
            <person name="Naranjo-Ortiz M."/>
            <person name="Looney B."/>
            <person name="Konkel Z."/>
            <person name="Slot J.C."/>
            <person name="Sakamoto Y."/>
            <person name="Steenwyk J.L."/>
            <person name="Rokas A."/>
            <person name="Carro J."/>
            <person name="Camarero S."/>
            <person name="Ferreira P."/>
            <person name="Molpeceres G."/>
            <person name="Ruiz-Duenas F.J."/>
            <person name="Serrano A."/>
            <person name="Henrissat B."/>
            <person name="Drula E."/>
            <person name="Hughes K.W."/>
            <person name="Mata J.L."/>
            <person name="Ishikawa N.K."/>
            <person name="Vargas-Isla R."/>
            <person name="Ushijima S."/>
            <person name="Smith C.A."/>
            <person name="Donoghue J."/>
            <person name="Ahrendt S."/>
            <person name="Andreopoulos W."/>
            <person name="He G."/>
            <person name="LaButti K."/>
            <person name="Lipzen A."/>
            <person name="Ng V."/>
            <person name="Riley R."/>
            <person name="Sandor L."/>
            <person name="Barry K."/>
            <person name="Martinez A.T."/>
            <person name="Xiao Y."/>
            <person name="Gibbons J.G."/>
            <person name="Terashima K."/>
            <person name="Grigoriev I.V."/>
            <person name="Hibbett D."/>
        </authorList>
    </citation>
    <scope>NUCLEOTIDE SEQUENCE [LARGE SCALE GENOMIC DNA]</scope>
    <source>
        <strain evidence="3 4">TFB7810</strain>
    </source>
</reference>
<dbReference type="InterPro" id="IPR023210">
    <property type="entry name" value="NADP_OxRdtase_dom"/>
</dbReference>
<proteinExistence type="predicted"/>
<sequence length="171" mass="19392">SLRHSVDNCQNRDALSPNKKIDLYEVARIDPELPIENIMINLITLRDEGKYMDIACRNIKGLFYLHEYVTSSIAAVEVKVSAWEYGEEQKDLIPANTQLGVAGLAHSPLGQKLLTGTITKSLAYYEDMSGTSLARWNIIRKECKTMADIQMHQTSIEFLFFPRTCSVDFQC</sequence>
<evidence type="ECO:0000313" key="4">
    <source>
        <dbReference type="Proteomes" id="UP001142393"/>
    </source>
</evidence>
<dbReference type="PANTHER" id="PTHR43625:SF78">
    <property type="entry name" value="PYRIDOXAL REDUCTASE-RELATED"/>
    <property type="match status" value="1"/>
</dbReference>
<evidence type="ECO:0000313" key="3">
    <source>
        <dbReference type="EMBL" id="KAJ3750689.1"/>
    </source>
</evidence>
<dbReference type="Proteomes" id="UP001142393">
    <property type="component" value="Unassembled WGS sequence"/>
</dbReference>
<feature type="domain" description="NADP-dependent oxidoreductase" evidence="2">
    <location>
        <begin position="19"/>
        <end position="150"/>
    </location>
</feature>
<dbReference type="GO" id="GO:0005737">
    <property type="term" value="C:cytoplasm"/>
    <property type="evidence" value="ECO:0007669"/>
    <property type="project" value="TreeGrafter"/>
</dbReference>
<dbReference type="Pfam" id="PF00248">
    <property type="entry name" value="Aldo_ket_red"/>
    <property type="match status" value="1"/>
</dbReference>
<dbReference type="Gene3D" id="3.20.20.100">
    <property type="entry name" value="NADP-dependent oxidoreductase domain"/>
    <property type="match status" value="1"/>
</dbReference>
<dbReference type="GO" id="GO:0016491">
    <property type="term" value="F:oxidoreductase activity"/>
    <property type="evidence" value="ECO:0007669"/>
    <property type="project" value="UniProtKB-KW"/>
</dbReference>
<keyword evidence="4" id="KW-1185">Reference proteome</keyword>
<dbReference type="InterPro" id="IPR050791">
    <property type="entry name" value="Aldo-Keto_reductase"/>
</dbReference>
<accession>A0A9W8PB86</accession>
<dbReference type="PANTHER" id="PTHR43625">
    <property type="entry name" value="AFLATOXIN B1 ALDEHYDE REDUCTASE"/>
    <property type="match status" value="1"/>
</dbReference>